<feature type="non-terminal residue" evidence="2">
    <location>
        <position position="396"/>
    </location>
</feature>
<dbReference type="OrthoDB" id="2582440at2"/>
<protein>
    <submittedName>
        <fullName evidence="2">Uncharacterized protein</fullName>
    </submittedName>
</protein>
<feature type="chain" id="PRO_5012589915" evidence="1">
    <location>
        <begin position="20"/>
        <end position="396"/>
    </location>
</feature>
<proteinExistence type="predicted"/>
<evidence type="ECO:0000313" key="3">
    <source>
        <dbReference type="Proteomes" id="UP000184236"/>
    </source>
</evidence>
<dbReference type="RefSeq" id="WP_143149964.1">
    <property type="nucleotide sequence ID" value="NZ_FQVO01000040.1"/>
</dbReference>
<gene>
    <name evidence="2" type="ORF">SAMN05444408_1401</name>
</gene>
<keyword evidence="3" id="KW-1185">Reference proteome</keyword>
<evidence type="ECO:0000256" key="1">
    <source>
        <dbReference type="SAM" id="SignalP"/>
    </source>
</evidence>
<dbReference type="AlphaFoldDB" id="A0A1M5C1Z1"/>
<feature type="signal peptide" evidence="1">
    <location>
        <begin position="1"/>
        <end position="19"/>
    </location>
</feature>
<dbReference type="EMBL" id="FQVO01000040">
    <property type="protein sequence ID" value="SHF48685.1"/>
    <property type="molecule type" value="Genomic_DNA"/>
</dbReference>
<reference evidence="3" key="1">
    <citation type="submission" date="2016-11" db="EMBL/GenBank/DDBJ databases">
        <authorList>
            <person name="Varghese N."/>
            <person name="Submissions S."/>
        </authorList>
    </citation>
    <scope>NUCLEOTIDE SEQUENCE [LARGE SCALE GENOMIC DNA]</scope>
    <source>
        <strain evidence="3">DSM 26898</strain>
    </source>
</reference>
<organism evidence="2 3">
    <name type="scientific">Chryseobacterium takakiae</name>
    <dbReference type="NCBI Taxonomy" id="1302685"/>
    <lineage>
        <taxon>Bacteria</taxon>
        <taxon>Pseudomonadati</taxon>
        <taxon>Bacteroidota</taxon>
        <taxon>Flavobacteriia</taxon>
        <taxon>Flavobacteriales</taxon>
        <taxon>Weeksellaceae</taxon>
        <taxon>Chryseobacterium group</taxon>
        <taxon>Chryseobacterium</taxon>
    </lineage>
</organism>
<accession>A0A1M5C1Z1</accession>
<name>A0A1M5C1Z1_9FLAO</name>
<sequence length="396" mass="42068">MKKQIYLILAFLLCIKALAQGHNPGTVLPAVPNTLPWNVYTAAPDNRQNASVTNAQSLALLPTGTNGTDIFVNYLVDTTGYTFYLVYTTNGTAPSKTNGTVVNMSFAVFNSPNRIWAGKIPQQTSGTVVNYVIYANTTGGTLAAANNRIASASLGIQTTWTEGDTFYRFQSPGGVPGLRLWLRADQGTDTTTEGAAVNTVSDQSGNGFNALAPSPAANKPLFRTGNSAVGRDFNFNSYFDFTANRGFYNNQAIFTSDNNNGAYFVQAQHNGTVIGVLGTALMAVARGTTPGTPSYMDQAKFYFTSNTNLQWLANLINATVNDVTAAPALYSANWTGSAVANKILQMSSQGRRRITTGAITVLPWGGGQPSSQFAINDVHASGAGDNSGSFYAPEFI</sequence>
<keyword evidence="1" id="KW-0732">Signal</keyword>
<evidence type="ECO:0000313" key="2">
    <source>
        <dbReference type="EMBL" id="SHF48685.1"/>
    </source>
</evidence>
<dbReference type="Proteomes" id="UP000184236">
    <property type="component" value="Unassembled WGS sequence"/>
</dbReference>